<dbReference type="PROSITE" id="PS52016">
    <property type="entry name" value="TONB_DEPENDENT_REC_3"/>
    <property type="match status" value="1"/>
</dbReference>
<dbReference type="PANTHER" id="PTHR32552:SF81">
    <property type="entry name" value="TONB-DEPENDENT OUTER MEMBRANE RECEPTOR"/>
    <property type="match status" value="1"/>
</dbReference>
<organism evidence="16 17">
    <name type="scientific">Sphingomonas crocodyli</name>
    <dbReference type="NCBI Taxonomy" id="1979270"/>
    <lineage>
        <taxon>Bacteria</taxon>
        <taxon>Pseudomonadati</taxon>
        <taxon>Pseudomonadota</taxon>
        <taxon>Alphaproteobacteria</taxon>
        <taxon>Sphingomonadales</taxon>
        <taxon>Sphingomonadaceae</taxon>
        <taxon>Sphingomonas</taxon>
    </lineage>
</organism>
<keyword evidence="5 11" id="KW-0812">Transmembrane</keyword>
<evidence type="ECO:0000256" key="4">
    <source>
        <dbReference type="ARBA" id="ARBA00022496"/>
    </source>
</evidence>
<dbReference type="AlphaFoldDB" id="A0A437M5Z2"/>
<gene>
    <name evidence="16" type="ORF">EOD43_04120</name>
</gene>
<evidence type="ECO:0000256" key="9">
    <source>
        <dbReference type="ARBA" id="ARBA00023136"/>
    </source>
</evidence>
<dbReference type="Pfam" id="PF00593">
    <property type="entry name" value="TonB_dep_Rec_b-barrel"/>
    <property type="match status" value="1"/>
</dbReference>
<dbReference type="OrthoDB" id="9760333at2"/>
<evidence type="ECO:0000256" key="5">
    <source>
        <dbReference type="ARBA" id="ARBA00022692"/>
    </source>
</evidence>
<keyword evidence="3 11" id="KW-1134">Transmembrane beta strand</keyword>
<dbReference type="InterPro" id="IPR039426">
    <property type="entry name" value="TonB-dep_rcpt-like"/>
</dbReference>
<evidence type="ECO:0000256" key="1">
    <source>
        <dbReference type="ARBA" id="ARBA00004571"/>
    </source>
</evidence>
<evidence type="ECO:0000259" key="15">
    <source>
        <dbReference type="Pfam" id="PF07715"/>
    </source>
</evidence>
<dbReference type="PANTHER" id="PTHR32552">
    <property type="entry name" value="FERRICHROME IRON RECEPTOR-RELATED"/>
    <property type="match status" value="1"/>
</dbReference>
<evidence type="ECO:0000313" key="17">
    <source>
        <dbReference type="Proteomes" id="UP000282971"/>
    </source>
</evidence>
<feature type="compositionally biased region" description="Low complexity" evidence="13">
    <location>
        <begin position="165"/>
        <end position="174"/>
    </location>
</feature>
<evidence type="ECO:0000259" key="14">
    <source>
        <dbReference type="Pfam" id="PF00593"/>
    </source>
</evidence>
<dbReference type="Proteomes" id="UP000282971">
    <property type="component" value="Unassembled WGS sequence"/>
</dbReference>
<keyword evidence="17" id="KW-1185">Reference proteome</keyword>
<feature type="domain" description="TonB-dependent receptor-like beta-barrel" evidence="14">
    <location>
        <begin position="457"/>
        <end position="805"/>
    </location>
</feature>
<evidence type="ECO:0000313" key="16">
    <source>
        <dbReference type="EMBL" id="RVT93092.1"/>
    </source>
</evidence>
<dbReference type="Gene3D" id="3.55.50.30">
    <property type="match status" value="1"/>
</dbReference>
<dbReference type="InterPro" id="IPR036942">
    <property type="entry name" value="Beta-barrel_TonB_sf"/>
</dbReference>
<evidence type="ECO:0000256" key="7">
    <source>
        <dbReference type="ARBA" id="ARBA00023065"/>
    </source>
</evidence>
<dbReference type="EMBL" id="SACN01000001">
    <property type="protein sequence ID" value="RVT93092.1"/>
    <property type="molecule type" value="Genomic_DNA"/>
</dbReference>
<evidence type="ECO:0000256" key="3">
    <source>
        <dbReference type="ARBA" id="ARBA00022452"/>
    </source>
</evidence>
<keyword evidence="10 11" id="KW-0998">Cell outer membrane</keyword>
<dbReference type="InterPro" id="IPR012910">
    <property type="entry name" value="Plug_dom"/>
</dbReference>
<evidence type="ECO:0000256" key="12">
    <source>
        <dbReference type="RuleBase" id="RU003357"/>
    </source>
</evidence>
<evidence type="ECO:0000256" key="6">
    <source>
        <dbReference type="ARBA" id="ARBA00023004"/>
    </source>
</evidence>
<evidence type="ECO:0000256" key="2">
    <source>
        <dbReference type="ARBA" id="ARBA00022448"/>
    </source>
</evidence>
<dbReference type="InterPro" id="IPR000531">
    <property type="entry name" value="Beta-barrel_TonB"/>
</dbReference>
<feature type="region of interest" description="Disordered" evidence="13">
    <location>
        <begin position="157"/>
        <end position="184"/>
    </location>
</feature>
<dbReference type="SUPFAM" id="SSF56935">
    <property type="entry name" value="Porins"/>
    <property type="match status" value="1"/>
</dbReference>
<keyword evidence="4" id="KW-0410">Iron transport</keyword>
<keyword evidence="16" id="KW-0675">Receptor</keyword>
<dbReference type="GO" id="GO:0006826">
    <property type="term" value="P:iron ion transport"/>
    <property type="evidence" value="ECO:0007669"/>
    <property type="project" value="UniProtKB-KW"/>
</dbReference>
<proteinExistence type="inferred from homology"/>
<evidence type="ECO:0000256" key="10">
    <source>
        <dbReference type="ARBA" id="ARBA00023237"/>
    </source>
</evidence>
<name>A0A437M5Z2_9SPHN</name>
<keyword evidence="8 12" id="KW-0798">TonB box</keyword>
<comment type="similarity">
    <text evidence="11 12">Belongs to the TonB-dependent receptor family.</text>
</comment>
<accession>A0A437M5Z2</accession>
<sequence length="843" mass="91547">MFMIGRHCLSWRQIFRATQAVMSSSPIPLSRFSFLVFSRSATDRSWCIRSLASWRCGIALMAIASISIPLPGNDGCAAANLEAPPISIPAGPLRTSLDILAQLTGASVGASGALPSIRTRQVTAARSTEQALNIMLRGSGYRAVAINPQAFRIEKVPPRRQTDFASRAQAAADQAPRDETAPERSTIVVTGQKRLQQINTLPVSVAVLSLDPDKDPRRILDSRDVALAIEGLALTNLGPGRNRQFIRGVADSPFNGPSQSTVAIVLDGARISFDSPDPNLRPIDLQRIEVLKGPQGPLYGSGALGGIYHLVTRKPDLSRATADLRTTAQIARGSPGAGIEAVANLPVVEDQFAVRAVAYAQSEPGWIDIIDGRRNANRTWTRGGRLAGRWQVVSDWTVDLTGVGQSIRVSDAQYVTLADTADDDDVDLERPLKEPSHSRFLSAAMRVEGTLGRFRIVSSTSWADQHLGARLDATSAADQFGLTGRATFDTTSKYSVFNQEVRITPGDNGRWIAGISYLSAQSHAIGTIMASGNAPQLVDRADRNVNELAAFAEATVSVASRLDLTLGGRIFRTKGHDELLEKDDARSEPIAEVAISPSLALAWLPNDHSVIFARFAQSLRPGGLTSLSQSNNGRFKADELTTFELGSRWHPSNRKSLSASIFLTEWHDIQSDYLLRNGIVSTRNAGDGRIIGAELSGEWPLSRRVSISSGASMLDAELVRSALGPLARDRRLPVTPWLTARTGVRVDLPIGHWLGNLAAQANYTGRSRLSFDEELDRRMGGYFQMALAAGLRRGCLNISARIDNLFDSEADTFAFGNPFAIRETRQYTPLRPRTFSLSLAREW</sequence>
<keyword evidence="6" id="KW-0408">Iron</keyword>
<keyword evidence="7" id="KW-0406">Ion transport</keyword>
<dbReference type="GO" id="GO:0009279">
    <property type="term" value="C:cell outer membrane"/>
    <property type="evidence" value="ECO:0007669"/>
    <property type="project" value="UniProtKB-SubCell"/>
</dbReference>
<dbReference type="Gene3D" id="2.40.170.20">
    <property type="entry name" value="TonB-dependent receptor, beta-barrel domain"/>
    <property type="match status" value="1"/>
</dbReference>
<feature type="domain" description="TonB-dependent receptor plug" evidence="15">
    <location>
        <begin position="201"/>
        <end position="307"/>
    </location>
</feature>
<comment type="caution">
    <text evidence="16">The sequence shown here is derived from an EMBL/GenBank/DDBJ whole genome shotgun (WGS) entry which is preliminary data.</text>
</comment>
<keyword evidence="2 11" id="KW-0813">Transport</keyword>
<reference evidence="16 17" key="1">
    <citation type="submission" date="2019-01" db="EMBL/GenBank/DDBJ databases">
        <authorList>
            <person name="Chen W.-M."/>
        </authorList>
    </citation>
    <scope>NUCLEOTIDE SEQUENCE [LARGE SCALE GENOMIC DNA]</scope>
    <source>
        <strain evidence="16 17">CCP-7</strain>
    </source>
</reference>
<evidence type="ECO:0000256" key="8">
    <source>
        <dbReference type="ARBA" id="ARBA00023077"/>
    </source>
</evidence>
<evidence type="ECO:0000256" key="13">
    <source>
        <dbReference type="SAM" id="MobiDB-lite"/>
    </source>
</evidence>
<dbReference type="Pfam" id="PF07715">
    <property type="entry name" value="Plug"/>
    <property type="match status" value="1"/>
</dbReference>
<protein>
    <submittedName>
        <fullName evidence="16">TonB-dependent receptor</fullName>
    </submittedName>
</protein>
<keyword evidence="9 11" id="KW-0472">Membrane</keyword>
<comment type="subcellular location">
    <subcellularLocation>
        <location evidence="1 11">Cell outer membrane</location>
        <topology evidence="1 11">Multi-pass membrane protein</topology>
    </subcellularLocation>
</comment>
<evidence type="ECO:0000256" key="11">
    <source>
        <dbReference type="PROSITE-ProRule" id="PRU01360"/>
    </source>
</evidence>